<protein>
    <submittedName>
        <fullName evidence="1">Uncharacterized protein</fullName>
    </submittedName>
</protein>
<accession>A0ABR7DCD9</accession>
<proteinExistence type="predicted"/>
<keyword evidence="2" id="KW-1185">Reference proteome</keyword>
<dbReference type="RefSeq" id="WP_032117560.1">
    <property type="nucleotide sequence ID" value="NZ_JACOOO010000016.1"/>
</dbReference>
<evidence type="ECO:0000313" key="1">
    <source>
        <dbReference type="EMBL" id="MBC5629064.1"/>
    </source>
</evidence>
<comment type="caution">
    <text evidence="1">The sequence shown here is derived from an EMBL/GenBank/DDBJ whole genome shotgun (WGS) entry which is preliminary data.</text>
</comment>
<dbReference type="EMBL" id="JACOOO010000016">
    <property type="protein sequence ID" value="MBC5629064.1"/>
    <property type="molecule type" value="Genomic_DNA"/>
</dbReference>
<gene>
    <name evidence="1" type="ORF">H8S20_09185</name>
</gene>
<reference evidence="1 2" key="1">
    <citation type="submission" date="2020-08" db="EMBL/GenBank/DDBJ databases">
        <title>Genome public.</title>
        <authorList>
            <person name="Liu C."/>
            <person name="Sun Q."/>
        </authorList>
    </citation>
    <scope>NUCLEOTIDE SEQUENCE [LARGE SCALE GENOMIC DNA]</scope>
    <source>
        <strain evidence="1 2">NSJ-6</strain>
    </source>
</reference>
<name>A0ABR7DCD9_9CLOT</name>
<organism evidence="1 2">
    <name type="scientific">Clostridium hominis</name>
    <dbReference type="NCBI Taxonomy" id="2763036"/>
    <lineage>
        <taxon>Bacteria</taxon>
        <taxon>Bacillati</taxon>
        <taxon>Bacillota</taxon>
        <taxon>Clostridia</taxon>
        <taxon>Eubacteriales</taxon>
        <taxon>Clostridiaceae</taxon>
        <taxon>Clostridium</taxon>
    </lineage>
</organism>
<dbReference type="Proteomes" id="UP000596929">
    <property type="component" value="Unassembled WGS sequence"/>
</dbReference>
<evidence type="ECO:0000313" key="2">
    <source>
        <dbReference type="Proteomes" id="UP000596929"/>
    </source>
</evidence>
<sequence length="147" mass="16482">MKKHKSEKIEEVVQQHDRKLNLHEIKAQTGAGNGYKHPDDTNEALPINDTFVNTNKFHKIHQVVNSIEGKVNLHKIKAQTGAGDGFIDQKDLKDNVNTPPCDCSDPQCHCGDTHKSHKIHAVFHASDRRLNLHEIKQKTGAGSGYKH</sequence>